<feature type="compositionally biased region" description="Acidic residues" evidence="1">
    <location>
        <begin position="63"/>
        <end position="81"/>
    </location>
</feature>
<feature type="compositionally biased region" description="Basic and acidic residues" evidence="1">
    <location>
        <begin position="1"/>
        <end position="12"/>
    </location>
</feature>
<dbReference type="EMBL" id="POUC01000349">
    <property type="protein sequence ID" value="PNG18167.1"/>
    <property type="molecule type" value="Genomic_DNA"/>
</dbReference>
<name>A0A2N8TGL6_9ACTN</name>
<reference evidence="2 3" key="1">
    <citation type="submission" date="2018-01" db="EMBL/GenBank/DDBJ databases">
        <title>Draft genome sequence of Streptomyces sp. 13K301.</title>
        <authorList>
            <person name="Sahin N."/>
            <person name="Saygin H."/>
            <person name="Ay H."/>
        </authorList>
    </citation>
    <scope>NUCLEOTIDE SEQUENCE [LARGE SCALE GENOMIC DNA]</scope>
    <source>
        <strain evidence="2 3">13K301</strain>
    </source>
</reference>
<dbReference type="Proteomes" id="UP000235943">
    <property type="component" value="Unassembled WGS sequence"/>
</dbReference>
<comment type="caution">
    <text evidence="2">The sequence shown here is derived from an EMBL/GenBank/DDBJ whole genome shotgun (WGS) entry which is preliminary data.</text>
</comment>
<dbReference type="OrthoDB" id="4325682at2"/>
<evidence type="ECO:0000313" key="2">
    <source>
        <dbReference type="EMBL" id="PNG18167.1"/>
    </source>
</evidence>
<keyword evidence="3" id="KW-1185">Reference proteome</keyword>
<dbReference type="RefSeq" id="WP_102912567.1">
    <property type="nucleotide sequence ID" value="NZ_POUC01000349.1"/>
</dbReference>
<organism evidence="2 3">
    <name type="scientific">Streptomyces cahuitamycinicus</name>
    <dbReference type="NCBI Taxonomy" id="2070367"/>
    <lineage>
        <taxon>Bacteria</taxon>
        <taxon>Bacillati</taxon>
        <taxon>Actinomycetota</taxon>
        <taxon>Actinomycetes</taxon>
        <taxon>Kitasatosporales</taxon>
        <taxon>Streptomycetaceae</taxon>
        <taxon>Streptomyces</taxon>
    </lineage>
</organism>
<sequence>MASDEHRREDGYGRASDPEEPGSHSGAENQAQDRSIPGTASNKEGYRPERGTTAGTPLKGIETEEGAAPDAGDDEESPAAS</sequence>
<gene>
    <name evidence="2" type="ORF">C1J00_32520</name>
</gene>
<evidence type="ECO:0000313" key="3">
    <source>
        <dbReference type="Proteomes" id="UP000235943"/>
    </source>
</evidence>
<protein>
    <submittedName>
        <fullName evidence="2">Uncharacterized protein</fullName>
    </submittedName>
</protein>
<dbReference type="AlphaFoldDB" id="A0A2N8TGL6"/>
<feature type="compositionally biased region" description="Polar residues" evidence="1">
    <location>
        <begin position="26"/>
        <end position="42"/>
    </location>
</feature>
<accession>A0A2N8TGL6</accession>
<evidence type="ECO:0000256" key="1">
    <source>
        <dbReference type="SAM" id="MobiDB-lite"/>
    </source>
</evidence>
<feature type="region of interest" description="Disordered" evidence="1">
    <location>
        <begin position="1"/>
        <end position="81"/>
    </location>
</feature>
<proteinExistence type="predicted"/>